<name>A0AAV6GTT3_9TELE</name>
<dbReference type="EMBL" id="JADWDJ010000007">
    <property type="protein sequence ID" value="KAG5278553.1"/>
    <property type="molecule type" value="Genomic_DNA"/>
</dbReference>
<proteinExistence type="predicted"/>
<comment type="caution">
    <text evidence="1">The sequence shown here is derived from an EMBL/GenBank/DDBJ whole genome shotgun (WGS) entry which is preliminary data.</text>
</comment>
<gene>
    <name evidence="1" type="ORF">AALO_G00100210</name>
</gene>
<dbReference type="Proteomes" id="UP000823561">
    <property type="component" value="Chromosome 7"/>
</dbReference>
<reference evidence="1" key="1">
    <citation type="submission" date="2020-10" db="EMBL/GenBank/DDBJ databases">
        <title>Chromosome-scale genome assembly of the Allis shad, Alosa alosa.</title>
        <authorList>
            <person name="Margot Z."/>
            <person name="Christophe K."/>
            <person name="Cabau C."/>
            <person name="Louis A."/>
            <person name="Berthelot C."/>
            <person name="Parey E."/>
            <person name="Roest Crollius H."/>
            <person name="Montfort J."/>
            <person name="Robinson-Rechavi M."/>
            <person name="Bucao C."/>
            <person name="Bouchez O."/>
            <person name="Gislard M."/>
            <person name="Lluch J."/>
            <person name="Milhes M."/>
            <person name="Lampietro C."/>
            <person name="Lopez Roques C."/>
            <person name="Donnadieu C."/>
            <person name="Braasch I."/>
            <person name="Desvignes T."/>
            <person name="Postlethwait J."/>
            <person name="Bobe J."/>
            <person name="Guiguen Y."/>
        </authorList>
    </citation>
    <scope>NUCLEOTIDE SEQUENCE</scope>
    <source>
        <strain evidence="1">M-15738</strain>
        <tissue evidence="1">Blood</tissue>
    </source>
</reference>
<organism evidence="1 2">
    <name type="scientific">Alosa alosa</name>
    <name type="common">allis shad</name>
    <dbReference type="NCBI Taxonomy" id="278164"/>
    <lineage>
        <taxon>Eukaryota</taxon>
        <taxon>Metazoa</taxon>
        <taxon>Chordata</taxon>
        <taxon>Craniata</taxon>
        <taxon>Vertebrata</taxon>
        <taxon>Euteleostomi</taxon>
        <taxon>Actinopterygii</taxon>
        <taxon>Neopterygii</taxon>
        <taxon>Teleostei</taxon>
        <taxon>Clupei</taxon>
        <taxon>Clupeiformes</taxon>
        <taxon>Clupeoidei</taxon>
        <taxon>Clupeidae</taxon>
        <taxon>Alosa</taxon>
    </lineage>
</organism>
<dbReference type="AlphaFoldDB" id="A0AAV6GTT3"/>
<keyword evidence="2" id="KW-1185">Reference proteome</keyword>
<accession>A0AAV6GTT3</accession>
<evidence type="ECO:0000313" key="1">
    <source>
        <dbReference type="EMBL" id="KAG5278553.1"/>
    </source>
</evidence>
<sequence>MARVTPFSQPCSSRELSPCLTPAYPKALNEQSLSTVICCSSLVERTASSYKDIPLHFQKTPDNPALQRTSPHIALLTTSLTDPSTSHLS</sequence>
<evidence type="ECO:0000313" key="2">
    <source>
        <dbReference type="Proteomes" id="UP000823561"/>
    </source>
</evidence>
<protein>
    <submittedName>
        <fullName evidence="1">Uncharacterized protein</fullName>
    </submittedName>
</protein>